<dbReference type="Proteomes" id="UP000287352">
    <property type="component" value="Unassembled WGS sequence"/>
</dbReference>
<keyword evidence="3" id="KW-1185">Reference proteome</keyword>
<organism evidence="2 3">
    <name type="scientific">Tengunoibacter tsumagoiensis</name>
    <dbReference type="NCBI Taxonomy" id="2014871"/>
    <lineage>
        <taxon>Bacteria</taxon>
        <taxon>Bacillati</taxon>
        <taxon>Chloroflexota</taxon>
        <taxon>Ktedonobacteria</taxon>
        <taxon>Ktedonobacterales</taxon>
        <taxon>Dictyobacteraceae</taxon>
        <taxon>Tengunoibacter</taxon>
    </lineage>
</organism>
<reference evidence="3" key="1">
    <citation type="submission" date="2018-12" db="EMBL/GenBank/DDBJ databases">
        <title>Tengunoibacter tsumagoiensis gen. nov., sp. nov., Dictyobacter kobayashii sp. nov., D. alpinus sp. nov., and D. joshuensis sp. nov. and description of Dictyobacteraceae fam. nov. within the order Ktedonobacterales isolated from Tengu-no-mugimeshi.</title>
        <authorList>
            <person name="Wang C.M."/>
            <person name="Zheng Y."/>
            <person name="Sakai Y."/>
            <person name="Toyoda A."/>
            <person name="Minakuchi Y."/>
            <person name="Abe K."/>
            <person name="Yokota A."/>
            <person name="Yabe S."/>
        </authorList>
    </citation>
    <scope>NUCLEOTIDE SEQUENCE [LARGE SCALE GENOMIC DNA]</scope>
    <source>
        <strain evidence="3">Uno3</strain>
    </source>
</reference>
<dbReference type="Pfam" id="PF00149">
    <property type="entry name" value="Metallophos"/>
    <property type="match status" value="1"/>
</dbReference>
<dbReference type="InterPro" id="IPR029052">
    <property type="entry name" value="Metallo-depent_PP-like"/>
</dbReference>
<dbReference type="InterPro" id="IPR004843">
    <property type="entry name" value="Calcineurin-like_PHP"/>
</dbReference>
<dbReference type="SUPFAM" id="SSF56300">
    <property type="entry name" value="Metallo-dependent phosphatases"/>
    <property type="match status" value="1"/>
</dbReference>
<dbReference type="InterPro" id="IPR051918">
    <property type="entry name" value="STPP_CPPED1"/>
</dbReference>
<comment type="caution">
    <text evidence="2">The sequence shown here is derived from an EMBL/GenBank/DDBJ whole genome shotgun (WGS) entry which is preliminary data.</text>
</comment>
<dbReference type="AlphaFoldDB" id="A0A401ZW02"/>
<evidence type="ECO:0000313" key="3">
    <source>
        <dbReference type="Proteomes" id="UP000287352"/>
    </source>
</evidence>
<dbReference type="RefSeq" id="WP_126578698.1">
    <property type="nucleotide sequence ID" value="NZ_BIFR01000001.1"/>
</dbReference>
<evidence type="ECO:0000259" key="1">
    <source>
        <dbReference type="Pfam" id="PF00149"/>
    </source>
</evidence>
<name>A0A401ZW02_9CHLR</name>
<accession>A0A401ZW02</accession>
<proteinExistence type="predicted"/>
<dbReference type="PANTHER" id="PTHR43143">
    <property type="entry name" value="METALLOPHOSPHOESTERASE, CALCINEURIN SUPERFAMILY"/>
    <property type="match status" value="1"/>
</dbReference>
<dbReference type="PANTHER" id="PTHR43143:SF1">
    <property type="entry name" value="SERINE_THREONINE-PROTEIN PHOSPHATASE CPPED1"/>
    <property type="match status" value="1"/>
</dbReference>
<sequence length="268" mass="30602">MNFSFVQISDHHLGETESQLMRGYSTAYAVRQVMRHIAKNVGKRIDFLISTGDLVNDPSAVSYRNFCDMFQLQVTSVAPGPALITLEGLQTFPMYFLPGNHDDRDQFFRHLFVDTPAMPLMNVSFQHKGVQFICLDFGAGDDAVAYPETLDYLERSLQAGLPSVILTHHHMVPMGNRWQDDYFLDKEKSEIFWNIVTQYQVQVLGVLSGHVHTTYEKVKRGIPVFGLRSTAPQPVFLDEPFFCLQPLHYRLVTIQDGLLTTRIFEVPL</sequence>
<gene>
    <name evidence="2" type="primary">cpdA</name>
    <name evidence="2" type="ORF">KTT_09370</name>
</gene>
<evidence type="ECO:0000313" key="2">
    <source>
        <dbReference type="EMBL" id="GCE11078.1"/>
    </source>
</evidence>
<dbReference type="GO" id="GO:0016787">
    <property type="term" value="F:hydrolase activity"/>
    <property type="evidence" value="ECO:0007669"/>
    <property type="project" value="InterPro"/>
</dbReference>
<dbReference type="Gene3D" id="3.60.21.10">
    <property type="match status" value="1"/>
</dbReference>
<protein>
    <submittedName>
        <fullName evidence="2">3',5'-cyclic adenosine monophosphate phosphodiesterase CpdA</fullName>
    </submittedName>
</protein>
<dbReference type="EMBL" id="BIFR01000001">
    <property type="protein sequence ID" value="GCE11078.1"/>
    <property type="molecule type" value="Genomic_DNA"/>
</dbReference>
<feature type="domain" description="Calcineurin-like phosphoesterase" evidence="1">
    <location>
        <begin position="4"/>
        <end position="213"/>
    </location>
</feature>
<dbReference type="OrthoDB" id="5505563at2"/>